<gene>
    <name evidence="1" type="ORF">HPB49_011248</name>
</gene>
<sequence length="173" mass="19212">MRNNAEWKRAPAYKLPENEYTVEAIFGNSSREAAEEAVLVGFILRIAASELGQDDAQNGETDEYSFHSFWAKLGNAVKKASDTAVVFLYNLGKEVKYSVKEVVKAAANAALETAKEKASEKAVVIVTKILDDIMANTESLDYKSNAEFVNHLGRILDQVGQWFVEEGSEMLRQ</sequence>
<keyword evidence="2" id="KW-1185">Reference proteome</keyword>
<organism evidence="1 2">
    <name type="scientific">Dermacentor silvarum</name>
    <name type="common">Tick</name>
    <dbReference type="NCBI Taxonomy" id="543639"/>
    <lineage>
        <taxon>Eukaryota</taxon>
        <taxon>Metazoa</taxon>
        <taxon>Ecdysozoa</taxon>
        <taxon>Arthropoda</taxon>
        <taxon>Chelicerata</taxon>
        <taxon>Arachnida</taxon>
        <taxon>Acari</taxon>
        <taxon>Parasitiformes</taxon>
        <taxon>Ixodida</taxon>
        <taxon>Ixodoidea</taxon>
        <taxon>Ixodidae</taxon>
        <taxon>Rhipicephalinae</taxon>
        <taxon>Dermacentor</taxon>
    </lineage>
</organism>
<dbReference type="EMBL" id="CM023471">
    <property type="protein sequence ID" value="KAH7965809.1"/>
    <property type="molecule type" value="Genomic_DNA"/>
</dbReference>
<reference evidence="1" key="1">
    <citation type="submission" date="2020-05" db="EMBL/GenBank/DDBJ databases">
        <title>Large-scale comparative analyses of tick genomes elucidate their genetic diversity and vector capacities.</title>
        <authorList>
            <person name="Jia N."/>
            <person name="Wang J."/>
            <person name="Shi W."/>
            <person name="Du L."/>
            <person name="Sun Y."/>
            <person name="Zhan W."/>
            <person name="Jiang J."/>
            <person name="Wang Q."/>
            <person name="Zhang B."/>
            <person name="Ji P."/>
            <person name="Sakyi L.B."/>
            <person name="Cui X."/>
            <person name="Yuan T."/>
            <person name="Jiang B."/>
            <person name="Yang W."/>
            <person name="Lam T.T.-Y."/>
            <person name="Chang Q."/>
            <person name="Ding S."/>
            <person name="Wang X."/>
            <person name="Zhu J."/>
            <person name="Ruan X."/>
            <person name="Zhao L."/>
            <person name="Wei J."/>
            <person name="Que T."/>
            <person name="Du C."/>
            <person name="Cheng J."/>
            <person name="Dai P."/>
            <person name="Han X."/>
            <person name="Huang E."/>
            <person name="Gao Y."/>
            <person name="Liu J."/>
            <person name="Shao H."/>
            <person name="Ye R."/>
            <person name="Li L."/>
            <person name="Wei W."/>
            <person name="Wang X."/>
            <person name="Wang C."/>
            <person name="Yang T."/>
            <person name="Huo Q."/>
            <person name="Li W."/>
            <person name="Guo W."/>
            <person name="Chen H."/>
            <person name="Zhou L."/>
            <person name="Ni X."/>
            <person name="Tian J."/>
            <person name="Zhou Y."/>
            <person name="Sheng Y."/>
            <person name="Liu T."/>
            <person name="Pan Y."/>
            <person name="Xia L."/>
            <person name="Li J."/>
            <person name="Zhao F."/>
            <person name="Cao W."/>
        </authorList>
    </citation>
    <scope>NUCLEOTIDE SEQUENCE</scope>
    <source>
        <strain evidence="1">Dsil-2018</strain>
    </source>
</reference>
<proteinExistence type="predicted"/>
<protein>
    <submittedName>
        <fullName evidence="1">Uncharacterized protein</fullName>
    </submittedName>
</protein>
<accession>A0ACB8DCG5</accession>
<evidence type="ECO:0000313" key="1">
    <source>
        <dbReference type="EMBL" id="KAH7965809.1"/>
    </source>
</evidence>
<dbReference type="Proteomes" id="UP000821865">
    <property type="component" value="Chromosome 2"/>
</dbReference>
<evidence type="ECO:0000313" key="2">
    <source>
        <dbReference type="Proteomes" id="UP000821865"/>
    </source>
</evidence>
<comment type="caution">
    <text evidence="1">The sequence shown here is derived from an EMBL/GenBank/DDBJ whole genome shotgun (WGS) entry which is preliminary data.</text>
</comment>
<name>A0ACB8DCG5_DERSI</name>